<dbReference type="Proteomes" id="UP001549104">
    <property type="component" value="Unassembled WGS sequence"/>
</dbReference>
<proteinExistence type="predicted"/>
<dbReference type="RefSeq" id="WP_354313539.1">
    <property type="nucleotide sequence ID" value="NZ_JBEPME010000004.1"/>
</dbReference>
<sequence>MERFVFSDESITEMAKKSAEETRSRLTDDGFSEEEIVIQIKWITEDLYNQFKQLNDELKVFISDTDSDDELQVILRGHLYIEREITGMLRIILEYPDEILSDRFMFMNKVNLAVALGIIKKEDKSVLNKVNSLRNKLAHKLNYSCNEKDYSGLSDSLRGKLKNYSANHIAAIAEEDLLTRIKNIIGVIWIYVKNEHDLIPLKLRNESLRQETANTLLRIRDQEEKLKLLSQDTK</sequence>
<keyword evidence="2" id="KW-1185">Reference proteome</keyword>
<dbReference type="InterPro" id="IPR038026">
    <property type="entry name" value="MtlR-like_sf"/>
</dbReference>
<accession>A0ABV2K9Q1</accession>
<organism evidence="1 2">
    <name type="scientific">Sporosarcina psychrophila</name>
    <name type="common">Bacillus psychrophilus</name>
    <dbReference type="NCBI Taxonomy" id="1476"/>
    <lineage>
        <taxon>Bacteria</taxon>
        <taxon>Bacillati</taxon>
        <taxon>Bacillota</taxon>
        <taxon>Bacilli</taxon>
        <taxon>Bacillales</taxon>
        <taxon>Caryophanaceae</taxon>
        <taxon>Sporosarcina</taxon>
    </lineage>
</organism>
<evidence type="ECO:0000313" key="1">
    <source>
        <dbReference type="EMBL" id="MET3657810.1"/>
    </source>
</evidence>
<evidence type="ECO:0000313" key="2">
    <source>
        <dbReference type="Proteomes" id="UP001549104"/>
    </source>
</evidence>
<dbReference type="EMBL" id="JBEPME010000004">
    <property type="protein sequence ID" value="MET3657810.1"/>
    <property type="molecule type" value="Genomic_DNA"/>
</dbReference>
<evidence type="ECO:0008006" key="3">
    <source>
        <dbReference type="Google" id="ProtNLM"/>
    </source>
</evidence>
<dbReference type="SUPFAM" id="SSF158668">
    <property type="entry name" value="MtlR-like"/>
    <property type="match status" value="1"/>
</dbReference>
<protein>
    <recommendedName>
        <fullName evidence="3">MAE-28990/MAE-18760-like HEPN domain-containing protein</fullName>
    </recommendedName>
</protein>
<comment type="caution">
    <text evidence="1">The sequence shown here is derived from an EMBL/GenBank/DDBJ whole genome shotgun (WGS) entry which is preliminary data.</text>
</comment>
<gene>
    <name evidence="1" type="ORF">ABIC55_002907</name>
</gene>
<reference evidence="1 2" key="1">
    <citation type="submission" date="2024-06" db="EMBL/GenBank/DDBJ databases">
        <title>Sorghum-associated microbial communities from plants grown in Nebraska, USA.</title>
        <authorList>
            <person name="Schachtman D."/>
        </authorList>
    </citation>
    <scope>NUCLEOTIDE SEQUENCE [LARGE SCALE GENOMIC DNA]</scope>
    <source>
        <strain evidence="1 2">1288</strain>
    </source>
</reference>
<dbReference type="Gene3D" id="1.20.120.330">
    <property type="entry name" value="Nucleotidyltransferases domain 2"/>
    <property type="match status" value="1"/>
</dbReference>
<name>A0ABV2K9Q1_SPOPS</name>